<evidence type="ECO:0000259" key="1">
    <source>
        <dbReference type="Pfam" id="PF00149"/>
    </source>
</evidence>
<dbReference type="Proteomes" id="UP000000599">
    <property type="component" value="Chromosome G"/>
</dbReference>
<dbReference type="Pfam" id="PF00149">
    <property type="entry name" value="Metallophos"/>
    <property type="match status" value="1"/>
</dbReference>
<dbReference type="STRING" id="284592.Q6BIU2"/>
<evidence type="ECO:0000313" key="3">
    <source>
        <dbReference type="Proteomes" id="UP000000599"/>
    </source>
</evidence>
<dbReference type="GeneID" id="2904760"/>
<dbReference type="RefSeq" id="XP_461879.2">
    <property type="nucleotide sequence ID" value="XM_461879.1"/>
</dbReference>
<dbReference type="KEGG" id="dha:DEHA2G07634g"/>
<dbReference type="OMA" id="FHYPLPN"/>
<dbReference type="VEuPathDB" id="FungiDB:DEHA2G07634g"/>
<evidence type="ECO:0000313" key="2">
    <source>
        <dbReference type="EMBL" id="CAG90342.2"/>
    </source>
</evidence>
<keyword evidence="3" id="KW-1185">Reference proteome</keyword>
<dbReference type="SUPFAM" id="SSF56300">
    <property type="entry name" value="Metallo-dependent phosphatases"/>
    <property type="match status" value="1"/>
</dbReference>
<feature type="domain" description="Calcineurin-like phosphoesterase" evidence="1">
    <location>
        <begin position="230"/>
        <end position="461"/>
    </location>
</feature>
<name>Q6BIU2_DEBHA</name>
<dbReference type="PANTHER" id="PTHR32440:SF0">
    <property type="entry name" value="PHOSPHATASE DCR2-RELATED"/>
    <property type="match status" value="1"/>
</dbReference>
<dbReference type="GO" id="GO:0004721">
    <property type="term" value="F:phosphoprotein phosphatase activity"/>
    <property type="evidence" value="ECO:0007669"/>
    <property type="project" value="TreeGrafter"/>
</dbReference>
<dbReference type="OrthoDB" id="783096at2759"/>
<accession>Q6BIU2</accession>
<proteinExistence type="predicted"/>
<sequence length="540" mass="63153">MMKRAIQRYFRFRKPFFVVIVLISVVFSLQFFNSLVHHSLPLEIFDNDNVDTNKVIVDIKIQKCFRFGSCNKSPGWDRVSKPLNMFSKSIMIYDYHLVVKREQINQANRIMTDFQLITNPAAPKGDGWVQESYENLISWKQYTNTNSPTFESAQLIREVNILFGDKDLHDSRTQWDFQYQELPMPFNSLLPVHLSLFKLSRSEEQEYIQNFTNFNVLKREGNIITEKPNFRIMQVSDLHFSSDYEVCDDRACKSDTKTLKFIEDSLESDDIDFVVITGDLIDQFKVKDFKSVILKGLAPILRKKIPFIFTFGESDSNEFNNKNANIIKFQILQFISTLPNCYNYVPNQENHVHGLTNYNLKLIRNQNSVPSAIFTVLDSESHKIDASQINSLYRLNKDLPQNIFKLLFFHYPLPNFRPTGKFKLIGSYNEKHQLNTKTSHSYRDDIVNCGYNVISVGHEHENDACVLSEKHHPETKESLNEAWLCYSGITGDSGVTKLNEDFDRKLRVFEIIFDNKRLISWKRSSNKRIGFDYQIIHQLI</sequence>
<dbReference type="EMBL" id="CR382139">
    <property type="protein sequence ID" value="CAG90342.2"/>
    <property type="molecule type" value="Genomic_DNA"/>
</dbReference>
<dbReference type="InterPro" id="IPR029052">
    <property type="entry name" value="Metallo-depent_PP-like"/>
</dbReference>
<dbReference type="AlphaFoldDB" id="Q6BIU2"/>
<dbReference type="eggNOG" id="KOG1432">
    <property type="taxonomic scope" value="Eukaryota"/>
</dbReference>
<dbReference type="GO" id="GO:0005737">
    <property type="term" value="C:cytoplasm"/>
    <property type="evidence" value="ECO:0007669"/>
    <property type="project" value="TreeGrafter"/>
</dbReference>
<gene>
    <name evidence="2" type="ordered locus">DEHA2G07634g</name>
</gene>
<dbReference type="HOGENOM" id="CLU_023934_0_0_1"/>
<reference evidence="2 3" key="1">
    <citation type="journal article" date="2004" name="Nature">
        <title>Genome evolution in yeasts.</title>
        <authorList>
            <consortium name="Genolevures"/>
            <person name="Dujon B."/>
            <person name="Sherman D."/>
            <person name="Fischer G."/>
            <person name="Durrens P."/>
            <person name="Casaregola S."/>
            <person name="Lafontaine I."/>
            <person name="de Montigny J."/>
            <person name="Marck C."/>
            <person name="Neuveglise C."/>
            <person name="Talla E."/>
            <person name="Goffard N."/>
            <person name="Frangeul L."/>
            <person name="Aigle M."/>
            <person name="Anthouard V."/>
            <person name="Babour A."/>
            <person name="Barbe V."/>
            <person name="Barnay S."/>
            <person name="Blanchin S."/>
            <person name="Beckerich J.M."/>
            <person name="Beyne E."/>
            <person name="Bleykasten C."/>
            <person name="Boisrame A."/>
            <person name="Boyer J."/>
            <person name="Cattolico L."/>
            <person name="Confanioleri F."/>
            <person name="de Daruvar A."/>
            <person name="Despons L."/>
            <person name="Fabre E."/>
            <person name="Fairhead C."/>
            <person name="Ferry-Dumazet H."/>
            <person name="Groppi A."/>
            <person name="Hantraye F."/>
            <person name="Hennequin C."/>
            <person name="Jauniaux N."/>
            <person name="Joyet P."/>
            <person name="Kachouri R."/>
            <person name="Kerrest A."/>
            <person name="Koszul R."/>
            <person name="Lemaire M."/>
            <person name="Lesur I."/>
            <person name="Ma L."/>
            <person name="Muller H."/>
            <person name="Nicaud J.M."/>
            <person name="Nikolski M."/>
            <person name="Oztas S."/>
            <person name="Ozier-Kalogeropoulos O."/>
            <person name="Pellenz S."/>
            <person name="Potier S."/>
            <person name="Richard G.F."/>
            <person name="Straub M.L."/>
            <person name="Suleau A."/>
            <person name="Swennene D."/>
            <person name="Tekaia F."/>
            <person name="Wesolowski-Louvel M."/>
            <person name="Westhof E."/>
            <person name="Wirth B."/>
            <person name="Zeniou-Meyer M."/>
            <person name="Zivanovic I."/>
            <person name="Bolotin-Fukuhara M."/>
            <person name="Thierry A."/>
            <person name="Bouchier C."/>
            <person name="Caudron B."/>
            <person name="Scarpelli C."/>
            <person name="Gaillardin C."/>
            <person name="Weissenbach J."/>
            <person name="Wincker P."/>
            <person name="Souciet J.L."/>
        </authorList>
    </citation>
    <scope>NUCLEOTIDE SEQUENCE [LARGE SCALE GENOMIC DNA]</scope>
    <source>
        <strain evidence="3">ATCC 36239 / CBS 767 / BCRC 21394 / JCM 1990 / NBRC 0083 / IGC 2968</strain>
    </source>
</reference>
<dbReference type="Gene3D" id="3.60.21.10">
    <property type="match status" value="1"/>
</dbReference>
<dbReference type="PANTHER" id="PTHR32440">
    <property type="entry name" value="PHOSPHATASE DCR2-RELATED-RELATED"/>
    <property type="match status" value="1"/>
</dbReference>
<dbReference type="InterPro" id="IPR004843">
    <property type="entry name" value="Calcineurin-like_PHP"/>
</dbReference>
<dbReference type="FunCoup" id="Q6BIU2">
    <property type="interactions" value="94"/>
</dbReference>
<protein>
    <submittedName>
        <fullName evidence="2">DEHA2G07634p</fullName>
    </submittedName>
</protein>
<dbReference type="InParanoid" id="Q6BIU2"/>
<organism evidence="2 3">
    <name type="scientific">Debaryomyces hansenii (strain ATCC 36239 / CBS 767 / BCRC 21394 / JCM 1990 / NBRC 0083 / IGC 2968)</name>
    <name type="common">Yeast</name>
    <name type="synonym">Torulaspora hansenii</name>
    <dbReference type="NCBI Taxonomy" id="284592"/>
    <lineage>
        <taxon>Eukaryota</taxon>
        <taxon>Fungi</taxon>
        <taxon>Dikarya</taxon>
        <taxon>Ascomycota</taxon>
        <taxon>Saccharomycotina</taxon>
        <taxon>Pichiomycetes</taxon>
        <taxon>Debaryomycetaceae</taxon>
        <taxon>Debaryomyces</taxon>
    </lineage>
</organism>